<dbReference type="Gene3D" id="3.10.10.10">
    <property type="entry name" value="HIV Type 1 Reverse Transcriptase, subunit A, domain 1"/>
    <property type="match status" value="1"/>
</dbReference>
<dbReference type="SUPFAM" id="SSF56672">
    <property type="entry name" value="DNA/RNA polymerases"/>
    <property type="match status" value="1"/>
</dbReference>
<protein>
    <recommendedName>
        <fullName evidence="2">Reverse transcriptase domain-containing protein</fullName>
    </recommendedName>
</protein>
<dbReference type="InterPro" id="IPR053134">
    <property type="entry name" value="RNA-dir_DNA_polymerase"/>
</dbReference>
<dbReference type="InterPro" id="IPR043128">
    <property type="entry name" value="Rev_trsase/Diguanyl_cyclase"/>
</dbReference>
<dbReference type="AlphaFoldDB" id="A0AAW2MFC4"/>
<feature type="region of interest" description="Disordered" evidence="1">
    <location>
        <begin position="1"/>
        <end position="45"/>
    </location>
</feature>
<feature type="compositionally biased region" description="Basic and acidic residues" evidence="1">
    <location>
        <begin position="65"/>
        <end position="80"/>
    </location>
</feature>
<dbReference type="InterPro" id="IPR000477">
    <property type="entry name" value="RT_dom"/>
</dbReference>
<dbReference type="EMBL" id="JACGWJ010000022">
    <property type="protein sequence ID" value="KAL0329226.1"/>
    <property type="molecule type" value="Genomic_DNA"/>
</dbReference>
<accession>A0AAW2MFC4</accession>
<gene>
    <name evidence="3" type="ORF">Sradi_4909300</name>
</gene>
<dbReference type="PANTHER" id="PTHR24559">
    <property type="entry name" value="TRANSPOSON TY3-I GAG-POL POLYPROTEIN"/>
    <property type="match status" value="1"/>
</dbReference>
<sequence>MEDAQVAKKESHGEKRKDTKEETPTKKPRTDPRDRKPPFPKNEIERLIQNGYLQEYVCWEKARGTWPSKKQESDKAKEAKTFSPEAFPREGHKIIPNGKVDTSDPPCKGVIRMIVGYPNGGDPHRARKSQVREAHDMTVKEVLDVVAMEDTPSSSSIKFRRTGGVGEVQGDPLQSWKCYVEAVSKGQKRNKEEVHKKAPPSKRGKDNGWLEGARGAEWASLKVQPVDKLLNIKLVPEDPKKTTRIGSQMENTIQEKIIQCLRCNMDILAWTPQDLEGIDLNVITHHLNIDPDVKPVKKKNKHFGIDQLVDFTSGCELLSMMDASQGYHQIMLAPEDHKRVNFISSVGTFCYVAMPFGLKNECATFHRLVDKIFHPQIRRNVEIYVDDMLVKSREAKDHITDLEETFSILRKYRLKLNPEKCVFGVQGGRFLGFMITQRGIEANPLKIKAILDMKTPTNVNEMQKLTGKVTALSRFISKAAEKSLPFFKLLRKAKTF</sequence>
<organism evidence="3">
    <name type="scientific">Sesamum radiatum</name>
    <name type="common">Black benniseed</name>
    <dbReference type="NCBI Taxonomy" id="300843"/>
    <lineage>
        <taxon>Eukaryota</taxon>
        <taxon>Viridiplantae</taxon>
        <taxon>Streptophyta</taxon>
        <taxon>Embryophyta</taxon>
        <taxon>Tracheophyta</taxon>
        <taxon>Spermatophyta</taxon>
        <taxon>Magnoliopsida</taxon>
        <taxon>eudicotyledons</taxon>
        <taxon>Gunneridae</taxon>
        <taxon>Pentapetalae</taxon>
        <taxon>asterids</taxon>
        <taxon>lamiids</taxon>
        <taxon>Lamiales</taxon>
        <taxon>Pedaliaceae</taxon>
        <taxon>Sesamum</taxon>
    </lineage>
</organism>
<reference evidence="3" key="2">
    <citation type="journal article" date="2024" name="Plant">
        <title>Genomic evolution and insights into agronomic trait innovations of Sesamum species.</title>
        <authorList>
            <person name="Miao H."/>
            <person name="Wang L."/>
            <person name="Qu L."/>
            <person name="Liu H."/>
            <person name="Sun Y."/>
            <person name="Le M."/>
            <person name="Wang Q."/>
            <person name="Wei S."/>
            <person name="Zheng Y."/>
            <person name="Lin W."/>
            <person name="Duan Y."/>
            <person name="Cao H."/>
            <person name="Xiong S."/>
            <person name="Wang X."/>
            <person name="Wei L."/>
            <person name="Li C."/>
            <person name="Ma Q."/>
            <person name="Ju M."/>
            <person name="Zhao R."/>
            <person name="Li G."/>
            <person name="Mu C."/>
            <person name="Tian Q."/>
            <person name="Mei H."/>
            <person name="Zhang T."/>
            <person name="Gao T."/>
            <person name="Zhang H."/>
        </authorList>
    </citation>
    <scope>NUCLEOTIDE SEQUENCE</scope>
    <source>
        <strain evidence="3">G02</strain>
    </source>
</reference>
<dbReference type="Gene3D" id="3.30.70.270">
    <property type="match status" value="2"/>
</dbReference>
<dbReference type="InterPro" id="IPR043502">
    <property type="entry name" value="DNA/RNA_pol_sf"/>
</dbReference>
<dbReference type="Pfam" id="PF00078">
    <property type="entry name" value="RVT_1"/>
    <property type="match status" value="1"/>
</dbReference>
<evidence type="ECO:0000313" key="3">
    <source>
        <dbReference type="EMBL" id="KAL0329226.1"/>
    </source>
</evidence>
<proteinExistence type="predicted"/>
<dbReference type="PANTHER" id="PTHR24559:SF430">
    <property type="entry name" value="RNA-DIRECTED DNA POLYMERASE"/>
    <property type="match status" value="1"/>
</dbReference>
<feature type="region of interest" description="Disordered" evidence="1">
    <location>
        <begin position="65"/>
        <end position="106"/>
    </location>
</feature>
<reference evidence="3" key="1">
    <citation type="submission" date="2020-06" db="EMBL/GenBank/DDBJ databases">
        <authorList>
            <person name="Li T."/>
            <person name="Hu X."/>
            <person name="Zhang T."/>
            <person name="Song X."/>
            <person name="Zhang H."/>
            <person name="Dai N."/>
            <person name="Sheng W."/>
            <person name="Hou X."/>
            <person name="Wei L."/>
        </authorList>
    </citation>
    <scope>NUCLEOTIDE SEQUENCE</scope>
    <source>
        <strain evidence="3">G02</strain>
        <tissue evidence="3">Leaf</tissue>
    </source>
</reference>
<comment type="caution">
    <text evidence="3">The sequence shown here is derived from an EMBL/GenBank/DDBJ whole genome shotgun (WGS) entry which is preliminary data.</text>
</comment>
<dbReference type="CDD" id="cd01647">
    <property type="entry name" value="RT_LTR"/>
    <property type="match status" value="1"/>
</dbReference>
<feature type="domain" description="Reverse transcriptase" evidence="2">
    <location>
        <begin position="305"/>
        <end position="435"/>
    </location>
</feature>
<evidence type="ECO:0000259" key="2">
    <source>
        <dbReference type="Pfam" id="PF00078"/>
    </source>
</evidence>
<evidence type="ECO:0000256" key="1">
    <source>
        <dbReference type="SAM" id="MobiDB-lite"/>
    </source>
</evidence>
<name>A0AAW2MFC4_SESRA</name>
<feature type="region of interest" description="Disordered" evidence="1">
    <location>
        <begin position="188"/>
        <end position="209"/>
    </location>
</feature>